<name>A0ABU1AEA4_9BACT</name>
<gene>
    <name evidence="2" type="ORF">QEH59_01175</name>
</gene>
<dbReference type="EMBL" id="JARXIC010000002">
    <property type="protein sequence ID" value="MDQ8193018.1"/>
    <property type="molecule type" value="Genomic_DNA"/>
</dbReference>
<evidence type="ECO:0000256" key="1">
    <source>
        <dbReference type="SAM" id="SignalP"/>
    </source>
</evidence>
<proteinExistence type="predicted"/>
<evidence type="ECO:0008006" key="4">
    <source>
        <dbReference type="Google" id="ProtNLM"/>
    </source>
</evidence>
<dbReference type="PROSITE" id="PS51257">
    <property type="entry name" value="PROKAR_LIPOPROTEIN"/>
    <property type="match status" value="1"/>
</dbReference>
<sequence length="141" mass="14589">MKKKVIILVTVLSAVFFAGCNTTGSSGSAATIQVNKMGDGNMTCEQIVIETNQMNEILGIAEGEMRTAQMLGLTQSAAVNAALYSGALAGAGSSLPYLGSAINMAGSLNQMNQQQAEERAEAAFNRRSVLTGMYAAKGCGQ</sequence>
<comment type="caution">
    <text evidence="2">The sequence shown here is derived from an EMBL/GenBank/DDBJ whole genome shotgun (WGS) entry which is preliminary data.</text>
</comment>
<reference evidence="2 3" key="1">
    <citation type="submission" date="2023-04" db="EMBL/GenBank/DDBJ databases">
        <title>A novel bacteria isolated from coastal sediment.</title>
        <authorList>
            <person name="Liu X.-J."/>
            <person name="Du Z.-J."/>
        </authorList>
    </citation>
    <scope>NUCLEOTIDE SEQUENCE [LARGE SCALE GENOMIC DNA]</scope>
    <source>
        <strain evidence="2 3">SDUM461004</strain>
    </source>
</reference>
<dbReference type="RefSeq" id="WP_308983527.1">
    <property type="nucleotide sequence ID" value="NZ_JARXIC010000002.1"/>
</dbReference>
<dbReference type="Proteomes" id="UP001243717">
    <property type="component" value="Unassembled WGS sequence"/>
</dbReference>
<evidence type="ECO:0000313" key="2">
    <source>
        <dbReference type="EMBL" id="MDQ8193018.1"/>
    </source>
</evidence>
<evidence type="ECO:0000313" key="3">
    <source>
        <dbReference type="Proteomes" id="UP001243717"/>
    </source>
</evidence>
<feature type="signal peptide" evidence="1">
    <location>
        <begin position="1"/>
        <end position="18"/>
    </location>
</feature>
<organism evidence="2 3">
    <name type="scientific">Thalassobacterium sedimentorum</name>
    <dbReference type="NCBI Taxonomy" id="3041258"/>
    <lineage>
        <taxon>Bacteria</taxon>
        <taxon>Pseudomonadati</taxon>
        <taxon>Verrucomicrobiota</taxon>
        <taxon>Opitutia</taxon>
        <taxon>Puniceicoccales</taxon>
        <taxon>Coraliomargaritaceae</taxon>
        <taxon>Thalassobacterium</taxon>
    </lineage>
</organism>
<feature type="chain" id="PRO_5045724292" description="Lipoprotein" evidence="1">
    <location>
        <begin position="19"/>
        <end position="141"/>
    </location>
</feature>
<keyword evidence="1" id="KW-0732">Signal</keyword>
<accession>A0ABU1AEA4</accession>
<keyword evidence="3" id="KW-1185">Reference proteome</keyword>
<protein>
    <recommendedName>
        <fullName evidence="4">Lipoprotein</fullName>
    </recommendedName>
</protein>